<keyword evidence="2" id="KW-1185">Reference proteome</keyword>
<dbReference type="Proteomes" id="UP000321570">
    <property type="component" value="Unassembled WGS sequence"/>
</dbReference>
<dbReference type="InterPro" id="IPR015915">
    <property type="entry name" value="Kelch-typ_b-propeller"/>
</dbReference>
<accession>A0A564Y0J6</accession>
<evidence type="ECO:0000313" key="1">
    <source>
        <dbReference type="EMBL" id="VUZ40730.1"/>
    </source>
</evidence>
<protein>
    <submittedName>
        <fullName evidence="1">Uncharacterized protein</fullName>
    </submittedName>
</protein>
<dbReference type="SUPFAM" id="SSF117281">
    <property type="entry name" value="Kelch motif"/>
    <property type="match status" value="1"/>
</dbReference>
<dbReference type="EMBL" id="CABIJS010000043">
    <property type="protein sequence ID" value="VUZ40730.1"/>
    <property type="molecule type" value="Genomic_DNA"/>
</dbReference>
<sequence length="50" mass="5579">MQFARWSLLPPMIEERSLYAAVSIPHSGVLVIGGKGRNGLRLRSTELLTR</sequence>
<reference evidence="1 2" key="1">
    <citation type="submission" date="2019-07" db="EMBL/GenBank/DDBJ databases">
        <authorList>
            <person name="Jastrzebski P J."/>
            <person name="Paukszto L."/>
            <person name="Jastrzebski P J."/>
        </authorList>
    </citation>
    <scope>NUCLEOTIDE SEQUENCE [LARGE SCALE GENOMIC DNA]</scope>
    <source>
        <strain evidence="1 2">WMS-il1</strain>
    </source>
</reference>
<proteinExistence type="predicted"/>
<evidence type="ECO:0000313" key="2">
    <source>
        <dbReference type="Proteomes" id="UP000321570"/>
    </source>
</evidence>
<gene>
    <name evidence="1" type="ORF">WMSIL1_LOCUS1720</name>
</gene>
<name>A0A564Y0J6_HYMDI</name>
<organism evidence="1 2">
    <name type="scientific">Hymenolepis diminuta</name>
    <name type="common">Rat tapeworm</name>
    <dbReference type="NCBI Taxonomy" id="6216"/>
    <lineage>
        <taxon>Eukaryota</taxon>
        <taxon>Metazoa</taxon>
        <taxon>Spiralia</taxon>
        <taxon>Lophotrochozoa</taxon>
        <taxon>Platyhelminthes</taxon>
        <taxon>Cestoda</taxon>
        <taxon>Eucestoda</taxon>
        <taxon>Cyclophyllidea</taxon>
        <taxon>Hymenolepididae</taxon>
        <taxon>Hymenolepis</taxon>
    </lineage>
</organism>
<feature type="non-terminal residue" evidence="1">
    <location>
        <position position="50"/>
    </location>
</feature>
<dbReference type="AlphaFoldDB" id="A0A564Y0J6"/>